<dbReference type="Proteomes" id="UP000481288">
    <property type="component" value="Unassembled WGS sequence"/>
</dbReference>
<gene>
    <name evidence="6" type="primary">RSB1_3</name>
    <name evidence="6" type="ORF">LCER1_G005887</name>
</gene>
<feature type="transmembrane region" description="Helical" evidence="5">
    <location>
        <begin position="93"/>
        <end position="114"/>
    </location>
</feature>
<organism evidence="6 7">
    <name type="scientific">Lachnellula cervina</name>
    <dbReference type="NCBI Taxonomy" id="1316786"/>
    <lineage>
        <taxon>Eukaryota</taxon>
        <taxon>Fungi</taxon>
        <taxon>Dikarya</taxon>
        <taxon>Ascomycota</taxon>
        <taxon>Pezizomycotina</taxon>
        <taxon>Leotiomycetes</taxon>
        <taxon>Helotiales</taxon>
        <taxon>Lachnaceae</taxon>
        <taxon>Lachnellula</taxon>
    </lineage>
</organism>
<dbReference type="InterPro" id="IPR007568">
    <property type="entry name" value="RTA1"/>
</dbReference>
<evidence type="ECO:0000313" key="7">
    <source>
        <dbReference type="Proteomes" id="UP000481288"/>
    </source>
</evidence>
<evidence type="ECO:0000256" key="2">
    <source>
        <dbReference type="ARBA" id="ARBA00022692"/>
    </source>
</evidence>
<evidence type="ECO:0000256" key="4">
    <source>
        <dbReference type="ARBA" id="ARBA00023136"/>
    </source>
</evidence>
<feature type="transmembrane region" description="Helical" evidence="5">
    <location>
        <begin position="224"/>
        <end position="248"/>
    </location>
</feature>
<feature type="transmembrane region" description="Helical" evidence="5">
    <location>
        <begin position="61"/>
        <end position="81"/>
    </location>
</feature>
<keyword evidence="4 5" id="KW-0472">Membrane</keyword>
<feature type="transmembrane region" description="Helical" evidence="5">
    <location>
        <begin position="188"/>
        <end position="212"/>
    </location>
</feature>
<sequence>MPETCAGQLRTKLTSPAARADLLNTRWNFCPSTAAAWLFCILFALTTCAHLVQGIWHRKSYCWVIVCSGALQTVNYVFRIISIKNPTSLGDYAAWFIAPVFTNGFVYMVMGGFASPSASSILKEALLICGLGRMVWNYVPDATIYRVTAWRFSTYFVVLDIIALIIQVIGAASAANSKSPKSHVLTAIHVYMGGVAFQQFFILVFAIFALRFHRTVLHQRRQGVPGAASALPLLYAIYAVLLLITIRIVFRLCEYSQGLDSSIPSHEVYQYCLDSLPMLVALLILNVFHPGRVMPGAKSDIPSRKVRKAEGHQIPL</sequence>
<feature type="transmembrane region" description="Helical" evidence="5">
    <location>
        <begin position="155"/>
        <end position="176"/>
    </location>
</feature>
<keyword evidence="2 5" id="KW-0812">Transmembrane</keyword>
<feature type="transmembrane region" description="Helical" evidence="5">
    <location>
        <begin position="34"/>
        <end position="52"/>
    </location>
</feature>
<name>A0A7D8UXK2_9HELO</name>
<evidence type="ECO:0000313" key="6">
    <source>
        <dbReference type="EMBL" id="TVY51629.1"/>
    </source>
</evidence>
<evidence type="ECO:0000256" key="1">
    <source>
        <dbReference type="ARBA" id="ARBA00004141"/>
    </source>
</evidence>
<proteinExistence type="predicted"/>
<dbReference type="Pfam" id="PF04479">
    <property type="entry name" value="RTA1"/>
    <property type="match status" value="1"/>
</dbReference>
<dbReference type="EMBL" id="QGMG01000770">
    <property type="protein sequence ID" value="TVY51629.1"/>
    <property type="molecule type" value="Genomic_DNA"/>
</dbReference>
<keyword evidence="3 5" id="KW-1133">Transmembrane helix</keyword>
<accession>A0A7D8UXK2</accession>
<dbReference type="PANTHER" id="PTHR31465:SF15">
    <property type="entry name" value="LIPID TRANSPORTER ATNI-RELATED"/>
    <property type="match status" value="1"/>
</dbReference>
<protein>
    <submittedName>
        <fullName evidence="6">Sphingoid long-chain base transporter RSB1</fullName>
    </submittedName>
</protein>
<comment type="subcellular location">
    <subcellularLocation>
        <location evidence="1">Membrane</location>
        <topology evidence="1">Multi-pass membrane protein</topology>
    </subcellularLocation>
</comment>
<dbReference type="AlphaFoldDB" id="A0A7D8UXK2"/>
<dbReference type="PANTHER" id="PTHR31465">
    <property type="entry name" value="PROTEIN RTA1-RELATED"/>
    <property type="match status" value="1"/>
</dbReference>
<evidence type="ECO:0000256" key="3">
    <source>
        <dbReference type="ARBA" id="ARBA00022989"/>
    </source>
</evidence>
<evidence type="ECO:0000256" key="5">
    <source>
        <dbReference type="SAM" id="Phobius"/>
    </source>
</evidence>
<reference evidence="6 7" key="1">
    <citation type="submission" date="2018-05" db="EMBL/GenBank/DDBJ databases">
        <title>Whole genome sequencing for identification of molecular markers to develop diagnostic detection tools for the regulated plant pathogen Lachnellula willkommii.</title>
        <authorList>
            <person name="Giroux E."/>
            <person name="Bilodeau G."/>
        </authorList>
    </citation>
    <scope>NUCLEOTIDE SEQUENCE [LARGE SCALE GENOMIC DNA]</scope>
    <source>
        <strain evidence="6 7">CBS 625.97</strain>
    </source>
</reference>
<dbReference type="GO" id="GO:0016020">
    <property type="term" value="C:membrane"/>
    <property type="evidence" value="ECO:0007669"/>
    <property type="project" value="UniProtKB-SubCell"/>
</dbReference>
<comment type="caution">
    <text evidence="6">The sequence shown here is derived from an EMBL/GenBank/DDBJ whole genome shotgun (WGS) entry which is preliminary data.</text>
</comment>
<keyword evidence="7" id="KW-1185">Reference proteome</keyword>
<dbReference type="OrthoDB" id="5384040at2759"/>